<feature type="compositionally biased region" description="Basic and acidic residues" evidence="1">
    <location>
        <begin position="32"/>
        <end position="43"/>
    </location>
</feature>
<dbReference type="Proteomes" id="UP000815260">
    <property type="component" value="Chromosome 2B"/>
</dbReference>
<protein>
    <submittedName>
        <fullName evidence="2">Uncharacterized protein</fullName>
    </submittedName>
</protein>
<organism evidence="2">
    <name type="scientific">Triticum aestivum</name>
    <name type="common">Wheat</name>
    <dbReference type="NCBI Taxonomy" id="4565"/>
    <lineage>
        <taxon>Eukaryota</taxon>
        <taxon>Viridiplantae</taxon>
        <taxon>Streptophyta</taxon>
        <taxon>Embryophyta</taxon>
        <taxon>Tracheophyta</taxon>
        <taxon>Spermatophyta</taxon>
        <taxon>Magnoliopsida</taxon>
        <taxon>Liliopsida</taxon>
        <taxon>Poales</taxon>
        <taxon>Poaceae</taxon>
        <taxon>BOP clade</taxon>
        <taxon>Pooideae</taxon>
        <taxon>Triticodae</taxon>
        <taxon>Triticeae</taxon>
        <taxon>Triticinae</taxon>
        <taxon>Triticum</taxon>
    </lineage>
</organism>
<feature type="compositionally biased region" description="Basic residues" evidence="1">
    <location>
        <begin position="84"/>
        <end position="96"/>
    </location>
</feature>
<reference evidence="2" key="2">
    <citation type="submission" date="2020-03" db="EMBL/GenBank/DDBJ databases">
        <title>The second near-complete assembly of the hexaploid bread wheat (Triticum aestivum) genome.</title>
        <authorList>
            <person name="Zimin A.V."/>
            <person name="Puiu D."/>
            <person name="Shumante A."/>
            <person name="Alonge M."/>
            <person name="Salzberg S.L."/>
        </authorList>
    </citation>
    <scope>NUCLEOTIDE SEQUENCE</scope>
    <source>
        <tissue evidence="2">Leaf</tissue>
    </source>
</reference>
<evidence type="ECO:0000256" key="1">
    <source>
        <dbReference type="SAM" id="MobiDB-lite"/>
    </source>
</evidence>
<evidence type="ECO:0000313" key="2">
    <source>
        <dbReference type="EMBL" id="KAF7009891.1"/>
    </source>
</evidence>
<feature type="compositionally biased region" description="Pro residues" evidence="1">
    <location>
        <begin position="1"/>
        <end position="16"/>
    </location>
</feature>
<dbReference type="AlphaFoldDB" id="A0A9R1EGM4"/>
<comment type="caution">
    <text evidence="2">The sequence shown here is derived from an EMBL/GenBank/DDBJ whole genome shotgun (WGS) entry which is preliminary data.</text>
</comment>
<reference evidence="2" key="1">
    <citation type="journal article" date="2017" name="Gigascience">
        <title>The first near-complete assembly of the hexaploid bread wheat genome, Triticum aestivum.</title>
        <authorList>
            <person name="Zimin A.V."/>
            <person name="Puiu D."/>
            <person name="Hall R."/>
            <person name="Kingan S."/>
            <person name="Clavijo B.J."/>
            <person name="Salzberg S.L."/>
        </authorList>
    </citation>
    <scope>NUCLEOTIDE SEQUENCE</scope>
    <source>
        <tissue evidence="2">Leaf</tissue>
    </source>
</reference>
<feature type="non-terminal residue" evidence="2">
    <location>
        <position position="139"/>
    </location>
</feature>
<dbReference type="EMBL" id="CM022215">
    <property type="protein sequence ID" value="KAF7009891.1"/>
    <property type="molecule type" value="Genomic_DNA"/>
</dbReference>
<proteinExistence type="predicted"/>
<sequence>PRPPRLCAPVPSPPARHLPLAPRLPQRPARAAQRDGRVHERHPPVAAHAAGPLGRSHCLRLPLPAPAHASAERQGPGAPPLPPARRRLHQHGRWRARPQPQVLQPQVQHTVPQARRLCLPRLHQDTMHRPLHPPLGASQ</sequence>
<feature type="region of interest" description="Disordered" evidence="1">
    <location>
        <begin position="1"/>
        <end position="109"/>
    </location>
</feature>
<feature type="compositionally biased region" description="Low complexity" evidence="1">
    <location>
        <begin position="17"/>
        <end position="31"/>
    </location>
</feature>
<feature type="non-terminal residue" evidence="2">
    <location>
        <position position="1"/>
    </location>
</feature>
<accession>A0A9R1EGM4</accession>
<name>A0A9R1EGM4_WHEAT</name>
<feature type="compositionally biased region" description="Low complexity" evidence="1">
    <location>
        <begin position="98"/>
        <end position="109"/>
    </location>
</feature>
<gene>
    <name evidence="2" type="ORF">CFC21_024379</name>
</gene>